<evidence type="ECO:0000313" key="3">
    <source>
        <dbReference type="Proteomes" id="UP000059542"/>
    </source>
</evidence>
<dbReference type="OrthoDB" id="9812355at2"/>
<dbReference type="AlphaFoldDB" id="A0A0U3T012"/>
<dbReference type="RefSeq" id="WP_068194942.1">
    <property type="nucleotide sequence ID" value="NZ_CP013909.1"/>
</dbReference>
<accession>A0A0U3T012</accession>
<gene>
    <name evidence="2" type="ORF">AUC43_14225</name>
</gene>
<reference evidence="2 3" key="1">
    <citation type="submission" date="2015-12" db="EMBL/GenBank/DDBJ databases">
        <authorList>
            <person name="Shamseldin A."/>
            <person name="Moawad H."/>
            <person name="Abd El-Rahim W.M."/>
            <person name="Sadowsky M.J."/>
        </authorList>
    </citation>
    <scope>NUCLEOTIDE SEQUENCE [LARGE SCALE GENOMIC DNA]</scope>
    <source>
        <strain evidence="2 3">DG5B</strain>
    </source>
</reference>
<dbReference type="GO" id="GO:0055085">
    <property type="term" value="P:transmembrane transport"/>
    <property type="evidence" value="ECO:0007669"/>
    <property type="project" value="InterPro"/>
</dbReference>
<keyword evidence="3" id="KW-1185">Reference proteome</keyword>
<dbReference type="KEGG" id="hyg:AUC43_14225"/>
<proteinExistence type="predicted"/>
<dbReference type="Pfam" id="PF03544">
    <property type="entry name" value="TonB_C"/>
    <property type="match status" value="1"/>
</dbReference>
<dbReference type="EMBL" id="CP013909">
    <property type="protein sequence ID" value="ALW86147.1"/>
    <property type="molecule type" value="Genomic_DNA"/>
</dbReference>
<dbReference type="STRING" id="1411621.AUC43_14225"/>
<evidence type="ECO:0000259" key="1">
    <source>
        <dbReference type="Pfam" id="PF03544"/>
    </source>
</evidence>
<feature type="domain" description="TonB C-terminal" evidence="1">
    <location>
        <begin position="24"/>
        <end position="86"/>
    </location>
</feature>
<evidence type="ECO:0000313" key="2">
    <source>
        <dbReference type="EMBL" id="ALW86147.1"/>
    </source>
</evidence>
<dbReference type="InterPro" id="IPR037682">
    <property type="entry name" value="TonB_C"/>
</dbReference>
<name>A0A0U3T012_9BACT</name>
<dbReference type="Gene3D" id="3.30.1150.10">
    <property type="match status" value="1"/>
</dbReference>
<protein>
    <recommendedName>
        <fullName evidence="1">TonB C-terminal domain-containing protein</fullName>
    </recommendedName>
</protein>
<dbReference type="Proteomes" id="UP000059542">
    <property type="component" value="Chromosome"/>
</dbReference>
<dbReference type="SUPFAM" id="SSF74653">
    <property type="entry name" value="TolA/TonB C-terminal domain"/>
    <property type="match status" value="1"/>
</dbReference>
<organism evidence="2 3">
    <name type="scientific">Hymenobacter sedentarius</name>
    <dbReference type="NCBI Taxonomy" id="1411621"/>
    <lineage>
        <taxon>Bacteria</taxon>
        <taxon>Pseudomonadati</taxon>
        <taxon>Bacteroidota</taxon>
        <taxon>Cytophagia</taxon>
        <taxon>Cytophagales</taxon>
        <taxon>Hymenobacteraceae</taxon>
        <taxon>Hymenobacter</taxon>
    </lineage>
</organism>
<sequence>MRKERARMMQRMQVQRVPLNLKREVLVELLLGEDGRVASAKVVRSSAHFLNNAALRSVEKLKRQFMPARLDGEVVVCRYLVPVSYTMAMPYQPTRIRRLRTLRTTDAKMLEERGLGREPRHLIRRAHRYPLPLGANST</sequence>